<organism evidence="2 3">
    <name type="scientific">Rhodococcus chondri</name>
    <dbReference type="NCBI Taxonomy" id="3065941"/>
    <lineage>
        <taxon>Bacteria</taxon>
        <taxon>Bacillati</taxon>
        <taxon>Actinomycetota</taxon>
        <taxon>Actinomycetes</taxon>
        <taxon>Mycobacteriales</taxon>
        <taxon>Nocardiaceae</taxon>
        <taxon>Rhodococcus</taxon>
    </lineage>
</organism>
<dbReference type="Gene3D" id="1.20.1720.10">
    <property type="entry name" value="Multidrug resistance protein D"/>
    <property type="match status" value="1"/>
</dbReference>
<keyword evidence="1" id="KW-0812">Transmembrane</keyword>
<evidence type="ECO:0000313" key="2">
    <source>
        <dbReference type="EMBL" id="MEE2032004.1"/>
    </source>
</evidence>
<feature type="transmembrane region" description="Helical" evidence="1">
    <location>
        <begin position="80"/>
        <end position="105"/>
    </location>
</feature>
<keyword evidence="1" id="KW-1133">Transmembrane helix</keyword>
<sequence length="167" mass="17130">MLFGYISASPFVMQEIHDLSTGWFTLAFALNAAGLTAANIVNAKLLGRTTLHKLLRAGLVLLVVWSALFGLNALLGPALWITVVLLFLAVSSLGLVIANAATIALEQVRHAAGTGSAILGALQFLLAAIVAPLVGIAGEDTAVPMALAMFLSAVLGLASLAVARTRG</sequence>
<feature type="transmembrane region" description="Helical" evidence="1">
    <location>
        <begin position="117"/>
        <end position="137"/>
    </location>
</feature>
<feature type="transmembrane region" description="Helical" evidence="1">
    <location>
        <begin position="20"/>
        <end position="42"/>
    </location>
</feature>
<comment type="caution">
    <text evidence="2">The sequence shown here is derived from an EMBL/GenBank/DDBJ whole genome shotgun (WGS) entry which is preliminary data.</text>
</comment>
<feature type="transmembrane region" description="Helical" evidence="1">
    <location>
        <begin position="143"/>
        <end position="163"/>
    </location>
</feature>
<dbReference type="SUPFAM" id="SSF103473">
    <property type="entry name" value="MFS general substrate transporter"/>
    <property type="match status" value="1"/>
</dbReference>
<evidence type="ECO:0000313" key="3">
    <source>
        <dbReference type="Proteomes" id="UP001331936"/>
    </source>
</evidence>
<dbReference type="InterPro" id="IPR036259">
    <property type="entry name" value="MFS_trans_sf"/>
</dbReference>
<feature type="transmembrane region" description="Helical" evidence="1">
    <location>
        <begin position="54"/>
        <end position="74"/>
    </location>
</feature>
<proteinExistence type="predicted"/>
<evidence type="ECO:0000256" key="1">
    <source>
        <dbReference type="SAM" id="Phobius"/>
    </source>
</evidence>
<gene>
    <name evidence="2" type="ORF">Q8814_07755</name>
</gene>
<keyword evidence="3" id="KW-1185">Reference proteome</keyword>
<name>A0ABU7JQ33_9NOCA</name>
<dbReference type="EMBL" id="JAUZMZ010000030">
    <property type="protein sequence ID" value="MEE2032004.1"/>
    <property type="molecule type" value="Genomic_DNA"/>
</dbReference>
<dbReference type="Proteomes" id="UP001331936">
    <property type="component" value="Unassembled WGS sequence"/>
</dbReference>
<reference evidence="2 3" key="1">
    <citation type="submission" date="2023-08" db="EMBL/GenBank/DDBJ databases">
        <authorList>
            <person name="Girao M."/>
            <person name="Carvalho M.F."/>
        </authorList>
    </citation>
    <scope>NUCLEOTIDE SEQUENCE [LARGE SCALE GENOMIC DNA]</scope>
    <source>
        <strain evidence="2 3">CC-R104</strain>
    </source>
</reference>
<accession>A0ABU7JQ33</accession>
<keyword evidence="1" id="KW-0472">Membrane</keyword>
<protein>
    <submittedName>
        <fullName evidence="2">Uncharacterized protein</fullName>
    </submittedName>
</protein>